<dbReference type="EC" id="6.1.1.6" evidence="2"/>
<evidence type="ECO:0000259" key="11">
    <source>
        <dbReference type="Pfam" id="PF01336"/>
    </source>
</evidence>
<dbReference type="SUPFAM" id="SSF50249">
    <property type="entry name" value="Nucleic acid-binding proteins"/>
    <property type="match status" value="1"/>
</dbReference>
<accession>A0A9D4UQ29</accession>
<keyword evidence="6" id="KW-0648">Protein biosynthesis</keyword>
<evidence type="ECO:0000313" key="13">
    <source>
        <dbReference type="Proteomes" id="UP000886520"/>
    </source>
</evidence>
<dbReference type="CDD" id="cd04322">
    <property type="entry name" value="LysRS_N"/>
    <property type="match status" value="1"/>
</dbReference>
<dbReference type="GO" id="GO:0000049">
    <property type="term" value="F:tRNA binding"/>
    <property type="evidence" value="ECO:0007669"/>
    <property type="project" value="TreeGrafter"/>
</dbReference>
<feature type="compositionally biased region" description="Low complexity" evidence="10">
    <location>
        <begin position="1"/>
        <end position="20"/>
    </location>
</feature>
<evidence type="ECO:0000256" key="9">
    <source>
        <dbReference type="ARBA" id="ARBA00048573"/>
    </source>
</evidence>
<dbReference type="OrthoDB" id="1300988at2759"/>
<dbReference type="PANTHER" id="PTHR42918">
    <property type="entry name" value="LYSYL-TRNA SYNTHETASE"/>
    <property type="match status" value="1"/>
</dbReference>
<feature type="domain" description="OB" evidence="11">
    <location>
        <begin position="50"/>
        <end position="131"/>
    </location>
</feature>
<dbReference type="Pfam" id="PF01336">
    <property type="entry name" value="tRNA_anti-codon"/>
    <property type="match status" value="1"/>
</dbReference>
<evidence type="ECO:0000256" key="10">
    <source>
        <dbReference type="SAM" id="MobiDB-lite"/>
    </source>
</evidence>
<dbReference type="FunFam" id="2.40.50.140:FF:000050">
    <property type="entry name" value="Lysine--tRNA ligase"/>
    <property type="match status" value="1"/>
</dbReference>
<evidence type="ECO:0000256" key="5">
    <source>
        <dbReference type="ARBA" id="ARBA00022840"/>
    </source>
</evidence>
<reference evidence="12" key="1">
    <citation type="submission" date="2021-01" db="EMBL/GenBank/DDBJ databases">
        <title>Adiantum capillus-veneris genome.</title>
        <authorList>
            <person name="Fang Y."/>
            <person name="Liao Q."/>
        </authorList>
    </citation>
    <scope>NUCLEOTIDE SEQUENCE</scope>
    <source>
        <strain evidence="12">H3</strain>
        <tissue evidence="12">Leaf</tissue>
    </source>
</reference>
<evidence type="ECO:0000256" key="6">
    <source>
        <dbReference type="ARBA" id="ARBA00022917"/>
    </source>
</evidence>
<dbReference type="AlphaFoldDB" id="A0A9D4UQ29"/>
<name>A0A9D4UQ29_ADICA</name>
<comment type="similarity">
    <text evidence="1">Belongs to the class-II aminoacyl-tRNA synthetase family.</text>
</comment>
<keyword evidence="13" id="KW-1185">Reference proteome</keyword>
<dbReference type="GO" id="GO:0005524">
    <property type="term" value="F:ATP binding"/>
    <property type="evidence" value="ECO:0007669"/>
    <property type="project" value="UniProtKB-KW"/>
</dbReference>
<evidence type="ECO:0000313" key="12">
    <source>
        <dbReference type="EMBL" id="KAI5071641.1"/>
    </source>
</evidence>
<evidence type="ECO:0000256" key="8">
    <source>
        <dbReference type="ARBA" id="ARBA00030563"/>
    </source>
</evidence>
<organism evidence="12 13">
    <name type="scientific">Adiantum capillus-veneris</name>
    <name type="common">Maidenhair fern</name>
    <dbReference type="NCBI Taxonomy" id="13818"/>
    <lineage>
        <taxon>Eukaryota</taxon>
        <taxon>Viridiplantae</taxon>
        <taxon>Streptophyta</taxon>
        <taxon>Embryophyta</taxon>
        <taxon>Tracheophyta</taxon>
        <taxon>Polypodiopsida</taxon>
        <taxon>Polypodiidae</taxon>
        <taxon>Polypodiales</taxon>
        <taxon>Pteridineae</taxon>
        <taxon>Pteridaceae</taxon>
        <taxon>Vittarioideae</taxon>
        <taxon>Adiantum</taxon>
    </lineage>
</organism>
<evidence type="ECO:0000256" key="2">
    <source>
        <dbReference type="ARBA" id="ARBA00013166"/>
    </source>
</evidence>
<dbReference type="Proteomes" id="UP000886520">
    <property type="component" value="Chromosome 13"/>
</dbReference>
<dbReference type="GO" id="GO:0006430">
    <property type="term" value="P:lysyl-tRNA aminoacylation"/>
    <property type="evidence" value="ECO:0007669"/>
    <property type="project" value="TreeGrafter"/>
</dbReference>
<dbReference type="InterPro" id="IPR012340">
    <property type="entry name" value="NA-bd_OB-fold"/>
</dbReference>
<protein>
    <recommendedName>
        <fullName evidence="2">lysine--tRNA ligase</fullName>
        <ecNumber evidence="2">6.1.1.6</ecNumber>
    </recommendedName>
    <alternativeName>
        <fullName evidence="8">Lysyl-tRNA synthetase</fullName>
    </alternativeName>
</protein>
<keyword evidence="5" id="KW-0067">ATP-binding</keyword>
<comment type="caution">
    <text evidence="12">The sequence shown here is derived from an EMBL/GenBank/DDBJ whole genome shotgun (WGS) entry which is preliminary data.</text>
</comment>
<gene>
    <name evidence="12" type="ORF">GOP47_0013892</name>
</gene>
<evidence type="ECO:0000256" key="7">
    <source>
        <dbReference type="ARBA" id="ARBA00023146"/>
    </source>
</evidence>
<sequence>MGESATETPSPAAPPASAAADAQSVSKNVPDYVKQFLGLLDGEHKPEWTVSVAGRILNKRSSLVKLLFYDLIGEGVKVQVMADAKNSGLSEPEFAKLHASIKRGDIVGVQGFPGKSKKGELSIFPTHFQVLSPCLHMLPRQKGSRCKEGRDTYDEYDCWWSNCKTFHNSPQ</sequence>
<dbReference type="PANTHER" id="PTHR42918:SF9">
    <property type="entry name" value="LYSINE--TRNA LIGASE"/>
    <property type="match status" value="1"/>
</dbReference>
<feature type="region of interest" description="Disordered" evidence="10">
    <location>
        <begin position="1"/>
        <end position="24"/>
    </location>
</feature>
<comment type="catalytic activity">
    <reaction evidence="9">
        <text>tRNA(Lys) + L-lysine + ATP = L-lysyl-tRNA(Lys) + AMP + diphosphate</text>
        <dbReference type="Rhea" id="RHEA:20792"/>
        <dbReference type="Rhea" id="RHEA-COMP:9696"/>
        <dbReference type="Rhea" id="RHEA-COMP:9697"/>
        <dbReference type="ChEBI" id="CHEBI:30616"/>
        <dbReference type="ChEBI" id="CHEBI:32551"/>
        <dbReference type="ChEBI" id="CHEBI:33019"/>
        <dbReference type="ChEBI" id="CHEBI:78442"/>
        <dbReference type="ChEBI" id="CHEBI:78529"/>
        <dbReference type="ChEBI" id="CHEBI:456215"/>
        <dbReference type="EC" id="6.1.1.6"/>
    </reaction>
</comment>
<dbReference type="EMBL" id="JABFUD020000013">
    <property type="protein sequence ID" value="KAI5071641.1"/>
    <property type="molecule type" value="Genomic_DNA"/>
</dbReference>
<keyword evidence="4" id="KW-0547">Nucleotide-binding</keyword>
<keyword evidence="7" id="KW-0030">Aminoacyl-tRNA synthetase</keyword>
<dbReference type="Gene3D" id="2.40.50.140">
    <property type="entry name" value="Nucleic acid-binding proteins"/>
    <property type="match status" value="1"/>
</dbReference>
<dbReference type="GO" id="GO:0004824">
    <property type="term" value="F:lysine-tRNA ligase activity"/>
    <property type="evidence" value="ECO:0007669"/>
    <property type="project" value="UniProtKB-EC"/>
</dbReference>
<dbReference type="InterPro" id="IPR044136">
    <property type="entry name" value="Lys-tRNA-ligase_II_N"/>
</dbReference>
<dbReference type="InterPro" id="IPR004365">
    <property type="entry name" value="NA-bd_OB_tRNA"/>
</dbReference>
<evidence type="ECO:0000256" key="1">
    <source>
        <dbReference type="ARBA" id="ARBA00008226"/>
    </source>
</evidence>
<evidence type="ECO:0000256" key="4">
    <source>
        <dbReference type="ARBA" id="ARBA00022741"/>
    </source>
</evidence>
<evidence type="ECO:0000256" key="3">
    <source>
        <dbReference type="ARBA" id="ARBA00022598"/>
    </source>
</evidence>
<keyword evidence="3" id="KW-0436">Ligase</keyword>
<dbReference type="GO" id="GO:0005829">
    <property type="term" value="C:cytosol"/>
    <property type="evidence" value="ECO:0007669"/>
    <property type="project" value="TreeGrafter"/>
</dbReference>
<proteinExistence type="inferred from homology"/>